<accession>A0ABS2AKG3</accession>
<keyword evidence="2" id="KW-0812">Transmembrane</keyword>
<organism evidence="3 4">
    <name type="scientific">Paractinoplanes ovalisporus</name>
    <dbReference type="NCBI Taxonomy" id="2810368"/>
    <lineage>
        <taxon>Bacteria</taxon>
        <taxon>Bacillati</taxon>
        <taxon>Actinomycetota</taxon>
        <taxon>Actinomycetes</taxon>
        <taxon>Micromonosporales</taxon>
        <taxon>Micromonosporaceae</taxon>
        <taxon>Paractinoplanes</taxon>
    </lineage>
</organism>
<evidence type="ECO:0000313" key="4">
    <source>
        <dbReference type="Proteomes" id="UP000632138"/>
    </source>
</evidence>
<comment type="caution">
    <text evidence="3">The sequence shown here is derived from an EMBL/GenBank/DDBJ whole genome shotgun (WGS) entry which is preliminary data.</text>
</comment>
<feature type="region of interest" description="Disordered" evidence="1">
    <location>
        <begin position="1"/>
        <end position="26"/>
    </location>
</feature>
<sequence length="223" mass="23910">MNEFRPPSAPPPWIVSETPPARPASRGHRWPIVAVIASAVVAAGAGAGAVAWAQQTETPPAIASAPALPAQQDPVPGPTTDEPYPEPEPEAAALAELERISAQDLTATQMTGQYVAQLASKTPGIKDPLQLAADGTHTFRATDILLEHQRLRADPQFDDAQIVLLKSTTFGKRQLYRGQPLYITFAIAGFDEKNDVLGWCSNHFPGYSGDSLLNLCTARRLQP</sequence>
<keyword evidence="2" id="KW-1133">Transmembrane helix</keyword>
<reference evidence="3 4" key="1">
    <citation type="submission" date="2021-01" db="EMBL/GenBank/DDBJ databases">
        <title>Actinoplanes sp. nov. LDG1-06 isolated from lichen.</title>
        <authorList>
            <person name="Saeng-In P."/>
            <person name="Phongsopitanun W."/>
            <person name="Kanchanasin P."/>
            <person name="Yuki M."/>
            <person name="Kudo T."/>
            <person name="Ohkuma M."/>
            <person name="Tanasupawat S."/>
        </authorList>
    </citation>
    <scope>NUCLEOTIDE SEQUENCE [LARGE SCALE GENOMIC DNA]</scope>
    <source>
        <strain evidence="3 4">LDG1-06</strain>
    </source>
</reference>
<feature type="transmembrane region" description="Helical" evidence="2">
    <location>
        <begin position="32"/>
        <end position="53"/>
    </location>
</feature>
<keyword evidence="4" id="KW-1185">Reference proteome</keyword>
<feature type="region of interest" description="Disordered" evidence="1">
    <location>
        <begin position="66"/>
        <end position="87"/>
    </location>
</feature>
<dbReference type="Proteomes" id="UP000632138">
    <property type="component" value="Unassembled WGS sequence"/>
</dbReference>
<dbReference type="RefSeq" id="WP_203380286.1">
    <property type="nucleotide sequence ID" value="NZ_JAENHP010000014.1"/>
</dbReference>
<evidence type="ECO:0000256" key="2">
    <source>
        <dbReference type="SAM" id="Phobius"/>
    </source>
</evidence>
<keyword evidence="2" id="KW-0472">Membrane</keyword>
<dbReference type="EMBL" id="JAENHP010000014">
    <property type="protein sequence ID" value="MBM2620296.1"/>
    <property type="molecule type" value="Genomic_DNA"/>
</dbReference>
<gene>
    <name evidence="3" type="ORF">JIG36_32760</name>
</gene>
<name>A0ABS2AKG3_9ACTN</name>
<evidence type="ECO:0000256" key="1">
    <source>
        <dbReference type="SAM" id="MobiDB-lite"/>
    </source>
</evidence>
<proteinExistence type="predicted"/>
<evidence type="ECO:0000313" key="3">
    <source>
        <dbReference type="EMBL" id="MBM2620296.1"/>
    </source>
</evidence>
<protein>
    <submittedName>
        <fullName evidence="3">Uncharacterized protein</fullName>
    </submittedName>
</protein>